<gene>
    <name evidence="1" type="ORF">CSOJ01_01757</name>
</gene>
<organism evidence="1 2">
    <name type="scientific">Colletotrichum sojae</name>
    <dbReference type="NCBI Taxonomy" id="2175907"/>
    <lineage>
        <taxon>Eukaryota</taxon>
        <taxon>Fungi</taxon>
        <taxon>Dikarya</taxon>
        <taxon>Ascomycota</taxon>
        <taxon>Pezizomycotina</taxon>
        <taxon>Sordariomycetes</taxon>
        <taxon>Hypocreomycetidae</taxon>
        <taxon>Glomerellales</taxon>
        <taxon>Glomerellaceae</taxon>
        <taxon>Colletotrichum</taxon>
        <taxon>Colletotrichum orchidearum species complex</taxon>
    </lineage>
</organism>
<reference evidence="1 2" key="1">
    <citation type="journal article" date="2020" name="Phytopathology">
        <title>Genome Sequence Resources of Colletotrichum truncatum, C. plurivorum, C. musicola, and C. sojae: Four Species Pathogenic to Soybean (Glycine max).</title>
        <authorList>
            <person name="Rogerio F."/>
            <person name="Boufleur T.R."/>
            <person name="Ciampi-Guillardi M."/>
            <person name="Sukno S.A."/>
            <person name="Thon M.R."/>
            <person name="Massola Junior N.S."/>
            <person name="Baroncelli R."/>
        </authorList>
    </citation>
    <scope>NUCLEOTIDE SEQUENCE [LARGE SCALE GENOMIC DNA]</scope>
    <source>
        <strain evidence="1 2">LFN0009</strain>
    </source>
</reference>
<name>A0A8H6JSH8_9PEZI</name>
<evidence type="ECO:0000313" key="2">
    <source>
        <dbReference type="Proteomes" id="UP000652219"/>
    </source>
</evidence>
<protein>
    <submittedName>
        <fullName evidence="1">Uncharacterized protein</fullName>
    </submittedName>
</protein>
<dbReference type="AlphaFoldDB" id="A0A8H6JSH8"/>
<dbReference type="EMBL" id="WIGN01000014">
    <property type="protein sequence ID" value="KAF6818592.1"/>
    <property type="molecule type" value="Genomic_DNA"/>
</dbReference>
<accession>A0A8H6JSH8</accession>
<dbReference type="Proteomes" id="UP000652219">
    <property type="component" value="Unassembled WGS sequence"/>
</dbReference>
<proteinExistence type="predicted"/>
<sequence>MAVLRHMSFEKMGRTARRPVAASVSSEPNPVTIVLVVQLTAIAYDARYRQRKGTSVTSVTATTAVKNDGGDDWRWARCQMNLKKALLLRVDTADNNRGKRWCLHFHTERVSQMHERLCPNVSGLIPWVPAPISSLSIRPDEQTMDERCNLRREQTAVGTVTSATAVKQPMSTEP</sequence>
<comment type="caution">
    <text evidence="1">The sequence shown here is derived from an EMBL/GenBank/DDBJ whole genome shotgun (WGS) entry which is preliminary data.</text>
</comment>
<keyword evidence="2" id="KW-1185">Reference proteome</keyword>
<evidence type="ECO:0000313" key="1">
    <source>
        <dbReference type="EMBL" id="KAF6818592.1"/>
    </source>
</evidence>